<feature type="region of interest" description="Disordered" evidence="8">
    <location>
        <begin position="192"/>
        <end position="356"/>
    </location>
</feature>
<keyword evidence="6" id="KW-0175">Coiled coil</keyword>
<comment type="caution">
    <text evidence="9">The sequence shown here is derived from an EMBL/GenBank/DDBJ whole genome shotgun (WGS) entry which is preliminary data.</text>
</comment>
<feature type="compositionally biased region" description="Low complexity" evidence="8">
    <location>
        <begin position="293"/>
        <end position="312"/>
    </location>
</feature>
<evidence type="ECO:0000256" key="4">
    <source>
        <dbReference type="ARBA" id="ARBA00019827"/>
    </source>
</evidence>
<reference evidence="9" key="1">
    <citation type="submission" date="2020-09" db="EMBL/GenBank/DDBJ databases">
        <title>Genome-Enabled Discovery of Anthraquinone Biosynthesis in Senna tora.</title>
        <authorList>
            <person name="Kang S.-H."/>
            <person name="Pandey R.P."/>
            <person name="Lee C.-M."/>
            <person name="Sim J.-S."/>
            <person name="Jeong J.-T."/>
            <person name="Choi B.-S."/>
            <person name="Jung M."/>
            <person name="Ginzburg D."/>
            <person name="Zhao K."/>
            <person name="Won S.Y."/>
            <person name="Oh T.-J."/>
            <person name="Yu Y."/>
            <person name="Kim N.-H."/>
            <person name="Lee O.R."/>
            <person name="Lee T.-H."/>
            <person name="Bashyal P."/>
            <person name="Kim T.-S."/>
            <person name="Lee W.-H."/>
            <person name="Kawkins C."/>
            <person name="Kim C.-K."/>
            <person name="Kim J.S."/>
            <person name="Ahn B.O."/>
            <person name="Rhee S.Y."/>
            <person name="Sohng J.K."/>
        </authorList>
    </citation>
    <scope>NUCLEOTIDE SEQUENCE</scope>
    <source>
        <tissue evidence="9">Leaf</tissue>
    </source>
</reference>
<feature type="compositionally biased region" description="Basic residues" evidence="8">
    <location>
        <begin position="1"/>
        <end position="19"/>
    </location>
</feature>
<evidence type="ECO:0000256" key="6">
    <source>
        <dbReference type="ARBA" id="ARBA00023054"/>
    </source>
</evidence>
<evidence type="ECO:0000313" key="9">
    <source>
        <dbReference type="EMBL" id="KAF7806986.1"/>
    </source>
</evidence>
<gene>
    <name evidence="9" type="ORF">G2W53_039147</name>
</gene>
<evidence type="ECO:0000256" key="7">
    <source>
        <dbReference type="ARBA" id="ARBA00023242"/>
    </source>
</evidence>
<dbReference type="AlphaFoldDB" id="A0A834SNZ6"/>
<evidence type="ECO:0000256" key="8">
    <source>
        <dbReference type="SAM" id="MobiDB-lite"/>
    </source>
</evidence>
<dbReference type="GO" id="GO:0000462">
    <property type="term" value="P:maturation of SSU-rRNA from tricistronic rRNA transcript (SSU-rRNA, 5.8S rRNA, LSU-rRNA)"/>
    <property type="evidence" value="ECO:0007669"/>
    <property type="project" value="TreeGrafter"/>
</dbReference>
<evidence type="ECO:0000256" key="3">
    <source>
        <dbReference type="ARBA" id="ARBA00018689"/>
    </source>
</evidence>
<dbReference type="GO" id="GO:0030688">
    <property type="term" value="C:preribosome, small subunit precursor"/>
    <property type="evidence" value="ECO:0007669"/>
    <property type="project" value="TreeGrafter"/>
</dbReference>
<dbReference type="PANTHER" id="PTHR33911">
    <property type="entry name" value="RRNA-PROCESSING PROTEIN EFG1"/>
    <property type="match status" value="1"/>
</dbReference>
<evidence type="ECO:0000256" key="5">
    <source>
        <dbReference type="ARBA" id="ARBA00022552"/>
    </source>
</evidence>
<feature type="compositionally biased region" description="Acidic residues" evidence="8">
    <location>
        <begin position="197"/>
        <end position="213"/>
    </location>
</feature>
<dbReference type="Proteomes" id="UP000634136">
    <property type="component" value="Unassembled WGS sequence"/>
</dbReference>
<proteinExistence type="inferred from homology"/>
<name>A0A834SNZ6_9FABA</name>
<sequence>MAHGGYSKRRVKPANRRSKGLGMAKKPKPVSLKNQIRSIERMLRKSLPPDVREAQEQKLEGLKKQQEIHTRLAAERKIFLRDRKIKFFVVFCLERRKIERRIRRLEKLQRTSSAQAQGSDVAKQLSRLKEDLQDWTVLLVFSCSYIASMEYFPKTEKYVPLFTGGDDSEIVDTRNRLRKQIEDKLIAAAASGKDLEETGSEDDGLLDMSDDDFFLGGSSSDEAEADDEWTDKSTREQASSASGKAVSGMSSDEKNQRQISARALMPPPRSSNKKLSSSLSTHTRFGSSSGQNSSIPRSEISTSSNTSNSRSSSDFKAKGPSKSGTGQGSSLSSNSDAHKPRRKRRPKKKKKQVHNL</sequence>
<evidence type="ECO:0000313" key="10">
    <source>
        <dbReference type="Proteomes" id="UP000634136"/>
    </source>
</evidence>
<dbReference type="OrthoDB" id="47732at2759"/>
<feature type="compositionally biased region" description="Polar residues" evidence="8">
    <location>
        <begin position="322"/>
        <end position="335"/>
    </location>
</feature>
<dbReference type="PANTHER" id="PTHR33911:SF1">
    <property type="entry name" value="RRNA-PROCESSING PROTEIN EFG1"/>
    <property type="match status" value="1"/>
</dbReference>
<comment type="similarity">
    <text evidence="2">Belongs to the EFG1 family.</text>
</comment>
<keyword evidence="5" id="KW-0698">rRNA processing</keyword>
<keyword evidence="10" id="KW-1185">Reference proteome</keyword>
<organism evidence="9 10">
    <name type="scientific">Senna tora</name>
    <dbReference type="NCBI Taxonomy" id="362788"/>
    <lineage>
        <taxon>Eukaryota</taxon>
        <taxon>Viridiplantae</taxon>
        <taxon>Streptophyta</taxon>
        <taxon>Embryophyta</taxon>
        <taxon>Tracheophyta</taxon>
        <taxon>Spermatophyta</taxon>
        <taxon>Magnoliopsida</taxon>
        <taxon>eudicotyledons</taxon>
        <taxon>Gunneridae</taxon>
        <taxon>Pentapetalae</taxon>
        <taxon>rosids</taxon>
        <taxon>fabids</taxon>
        <taxon>Fabales</taxon>
        <taxon>Fabaceae</taxon>
        <taxon>Caesalpinioideae</taxon>
        <taxon>Cassia clade</taxon>
        <taxon>Senna</taxon>
    </lineage>
</organism>
<dbReference type="Pfam" id="PF10153">
    <property type="entry name" value="Efg1"/>
    <property type="match status" value="1"/>
</dbReference>
<dbReference type="InterPro" id="IPR019310">
    <property type="entry name" value="Efg1"/>
</dbReference>
<dbReference type="EMBL" id="JAAIUW010000012">
    <property type="protein sequence ID" value="KAF7806986.1"/>
    <property type="molecule type" value="Genomic_DNA"/>
</dbReference>
<feature type="region of interest" description="Disordered" evidence="8">
    <location>
        <begin position="1"/>
        <end position="30"/>
    </location>
</feature>
<accession>A0A834SNZ6</accession>
<evidence type="ECO:0000256" key="1">
    <source>
        <dbReference type="ARBA" id="ARBA00004604"/>
    </source>
</evidence>
<feature type="compositionally biased region" description="Basic residues" evidence="8">
    <location>
        <begin position="339"/>
        <end position="356"/>
    </location>
</feature>
<keyword evidence="7" id="KW-0539">Nucleus</keyword>
<protein>
    <recommendedName>
        <fullName evidence="3">rRNA-processing protein EFG1</fullName>
    </recommendedName>
    <alternativeName>
        <fullName evidence="4">rRNA-processing protein efg1</fullName>
    </alternativeName>
</protein>
<feature type="compositionally biased region" description="Polar residues" evidence="8">
    <location>
        <begin position="281"/>
        <end position="292"/>
    </location>
</feature>
<dbReference type="GO" id="GO:0005730">
    <property type="term" value="C:nucleolus"/>
    <property type="evidence" value="ECO:0007669"/>
    <property type="project" value="UniProtKB-SubCell"/>
</dbReference>
<evidence type="ECO:0000256" key="2">
    <source>
        <dbReference type="ARBA" id="ARBA00006916"/>
    </source>
</evidence>
<dbReference type="InterPro" id="IPR050786">
    <property type="entry name" value="EFG1_rRNA-proc"/>
</dbReference>
<comment type="subcellular location">
    <subcellularLocation>
        <location evidence="1">Nucleus</location>
        <location evidence="1">Nucleolus</location>
    </subcellularLocation>
</comment>